<dbReference type="KEGG" id="aep:AMC99_00275"/>
<evidence type="ECO:0000256" key="1">
    <source>
        <dbReference type="SAM" id="SignalP"/>
    </source>
</evidence>
<dbReference type="PROSITE" id="PS51257">
    <property type="entry name" value="PROKAR_LIPOPROTEIN"/>
    <property type="match status" value="1"/>
</dbReference>
<dbReference type="AlphaFoldDB" id="A0A0M4LSN7"/>
<accession>A0A0M4LSN7</accession>
<dbReference type="PATRIC" id="fig|361183.4.peg.277"/>
<dbReference type="STRING" id="361183.AMC99_00275"/>
<proteinExistence type="predicted"/>
<keyword evidence="1" id="KW-0732">Signal</keyword>
<dbReference type="RefSeq" id="WP_157058224.1">
    <property type="nucleotide sequence ID" value="NZ_CP012669.1"/>
</dbReference>
<evidence type="ECO:0000313" key="3">
    <source>
        <dbReference type="Proteomes" id="UP000057938"/>
    </source>
</evidence>
<reference evidence="2 3" key="1">
    <citation type="submission" date="2015-09" db="EMBL/GenBank/DDBJ databases">
        <title>Complete genome sequence of a benzo[a]pyrene-degrading bacterium Altererythrobacter epoxidivorans CGMCC 1.7731T.</title>
        <authorList>
            <person name="Li Z."/>
            <person name="Cheng H."/>
            <person name="Huo Y."/>
            <person name="Xu X."/>
        </authorList>
    </citation>
    <scope>NUCLEOTIDE SEQUENCE [LARGE SCALE GENOMIC DNA]</scope>
    <source>
        <strain evidence="2 3">CGMCC 1.7731</strain>
    </source>
</reference>
<organism evidence="2 3">
    <name type="scientific">Altererythrobacter epoxidivorans</name>
    <dbReference type="NCBI Taxonomy" id="361183"/>
    <lineage>
        <taxon>Bacteria</taxon>
        <taxon>Pseudomonadati</taxon>
        <taxon>Pseudomonadota</taxon>
        <taxon>Alphaproteobacteria</taxon>
        <taxon>Sphingomonadales</taxon>
        <taxon>Erythrobacteraceae</taxon>
        <taxon>Altererythrobacter</taxon>
    </lineage>
</organism>
<name>A0A0M4LSN7_9SPHN</name>
<feature type="signal peptide" evidence="1">
    <location>
        <begin position="1"/>
        <end position="37"/>
    </location>
</feature>
<gene>
    <name evidence="2" type="ORF">AMC99_00275</name>
</gene>
<dbReference type="Proteomes" id="UP000057938">
    <property type="component" value="Chromosome"/>
</dbReference>
<evidence type="ECO:0000313" key="2">
    <source>
        <dbReference type="EMBL" id="ALE15591.1"/>
    </source>
</evidence>
<dbReference type="EMBL" id="CP012669">
    <property type="protein sequence ID" value="ALE15591.1"/>
    <property type="molecule type" value="Genomic_DNA"/>
</dbReference>
<protein>
    <submittedName>
        <fullName evidence="2">Uncharacterized protein</fullName>
    </submittedName>
</protein>
<feature type="chain" id="PRO_5005797888" evidence="1">
    <location>
        <begin position="38"/>
        <end position="53"/>
    </location>
</feature>
<sequence>MNSSKQGVSRPTATVRVCVMAASLAVAACFSAAAALADEPAADNPVIAAELSR</sequence>
<keyword evidence="3" id="KW-1185">Reference proteome</keyword>